<dbReference type="InterPro" id="IPR001478">
    <property type="entry name" value="PDZ"/>
</dbReference>
<keyword evidence="4 5" id="KW-0720">Serine protease</keyword>
<dbReference type="InterPro" id="IPR005151">
    <property type="entry name" value="Tail-specific_protease"/>
</dbReference>
<evidence type="ECO:0000313" key="8">
    <source>
        <dbReference type="EMBL" id="MBF4500351.1"/>
    </source>
</evidence>
<dbReference type="Gene3D" id="1.10.101.10">
    <property type="entry name" value="PGBD-like superfamily/PGBD"/>
    <property type="match status" value="1"/>
</dbReference>
<dbReference type="GO" id="GO:0008236">
    <property type="term" value="F:serine-type peptidase activity"/>
    <property type="evidence" value="ECO:0007669"/>
    <property type="project" value="UniProtKB-KW"/>
</dbReference>
<comment type="similarity">
    <text evidence="1 5">Belongs to the peptidase S41A family.</text>
</comment>
<dbReference type="InterPro" id="IPR036366">
    <property type="entry name" value="PGBDSf"/>
</dbReference>
<dbReference type="CDD" id="cd07560">
    <property type="entry name" value="Peptidase_S41_CPP"/>
    <property type="match status" value="1"/>
</dbReference>
<dbReference type="GO" id="GO:0007165">
    <property type="term" value="P:signal transduction"/>
    <property type="evidence" value="ECO:0007669"/>
    <property type="project" value="TreeGrafter"/>
</dbReference>
<evidence type="ECO:0000256" key="6">
    <source>
        <dbReference type="SAM" id="Phobius"/>
    </source>
</evidence>
<dbReference type="Pfam" id="PF13180">
    <property type="entry name" value="PDZ_2"/>
    <property type="match status" value="1"/>
</dbReference>
<dbReference type="GO" id="GO:0004175">
    <property type="term" value="F:endopeptidase activity"/>
    <property type="evidence" value="ECO:0007669"/>
    <property type="project" value="TreeGrafter"/>
</dbReference>
<evidence type="ECO:0000256" key="2">
    <source>
        <dbReference type="ARBA" id="ARBA00022670"/>
    </source>
</evidence>
<evidence type="ECO:0000259" key="7">
    <source>
        <dbReference type="PROSITE" id="PS50106"/>
    </source>
</evidence>
<dbReference type="EMBL" id="JADKPV010000001">
    <property type="protein sequence ID" value="MBF4500351.1"/>
    <property type="molecule type" value="Genomic_DNA"/>
</dbReference>
<keyword evidence="6" id="KW-1133">Transmembrane helix</keyword>
<keyword evidence="3 5" id="KW-0378">Hydrolase</keyword>
<organism evidence="8 9">
    <name type="scientific">Savagea serpentis</name>
    <dbReference type="NCBI Taxonomy" id="2785297"/>
    <lineage>
        <taxon>Bacteria</taxon>
        <taxon>Bacillati</taxon>
        <taxon>Bacillota</taxon>
        <taxon>Bacilli</taxon>
        <taxon>Bacillales</taxon>
        <taxon>Caryophanaceae</taxon>
        <taxon>Savagea</taxon>
    </lineage>
</organism>
<dbReference type="SUPFAM" id="SSF52096">
    <property type="entry name" value="ClpP/crotonase"/>
    <property type="match status" value="1"/>
</dbReference>
<accession>A0A8J7KDR3</accession>
<dbReference type="SUPFAM" id="SSF47090">
    <property type="entry name" value="PGBD-like"/>
    <property type="match status" value="1"/>
</dbReference>
<evidence type="ECO:0000313" key="9">
    <source>
        <dbReference type="Proteomes" id="UP000622653"/>
    </source>
</evidence>
<sequence>MTENKEVTPAKPAERFIRMKPFPFVMLVFGLVLLTAVVTFFALTVGEDKVVEVVSPQSTERDEFKKLYFVYDELQKKYLHDVDANTAIEGAINGMVDALGDPYTDYLNQEEAQRLTESISSTFEGIGAEIRESDNYIRIVSPIKNSPAEKAGLLPNDLIMAVDDESIQGLSSSEAVLLIRGEKGSEVRLKVQRGDNSEPFEVKVTRDVIPIESVYPEMVDDKVGHIRITSFAQNTYDELLEAIESLGEQGAEGFVIDVRQNPGGRLDTAKYITDLFVEKGKPIFQQTDKSGTRQITEASGGTKINVPITLLIDDGSASASEILAGAIKESTDYPIIGLKSFGKGTVQTPEELKDGSMLKLTTANWLTPKGNHIHEKGIEPDIKVDYPEYASLPFIDPAVPLKRDMISSSVEVAKKLFIAIGYDIPEVNSQFDASLQRAVEQLQREGQLEVTGELQGDTTFLLMQKVREQMTEDDPQLKKATEVLYELMNK</sequence>
<dbReference type="FunFam" id="2.30.42.10:FF:000063">
    <property type="entry name" value="Peptidase, S41 family"/>
    <property type="match status" value="1"/>
</dbReference>
<protein>
    <submittedName>
        <fullName evidence="8">S41 family peptidase</fullName>
    </submittedName>
</protein>
<comment type="caution">
    <text evidence="8">The sequence shown here is derived from an EMBL/GenBank/DDBJ whole genome shotgun (WGS) entry which is preliminary data.</text>
</comment>
<dbReference type="InterPro" id="IPR036034">
    <property type="entry name" value="PDZ_sf"/>
</dbReference>
<keyword evidence="6" id="KW-0472">Membrane</keyword>
<dbReference type="Gene3D" id="3.90.226.10">
    <property type="entry name" value="2-enoyl-CoA Hydratase, Chain A, domain 1"/>
    <property type="match status" value="1"/>
</dbReference>
<dbReference type="Proteomes" id="UP000622653">
    <property type="component" value="Unassembled WGS sequence"/>
</dbReference>
<dbReference type="InterPro" id="IPR055210">
    <property type="entry name" value="CtpA/B_N"/>
</dbReference>
<feature type="transmembrane region" description="Helical" evidence="6">
    <location>
        <begin position="21"/>
        <end position="43"/>
    </location>
</feature>
<dbReference type="SMART" id="SM00245">
    <property type="entry name" value="TSPc"/>
    <property type="match status" value="1"/>
</dbReference>
<dbReference type="SMART" id="SM00228">
    <property type="entry name" value="PDZ"/>
    <property type="match status" value="1"/>
</dbReference>
<proteinExistence type="inferred from homology"/>
<evidence type="ECO:0000256" key="4">
    <source>
        <dbReference type="ARBA" id="ARBA00022825"/>
    </source>
</evidence>
<evidence type="ECO:0000256" key="5">
    <source>
        <dbReference type="RuleBase" id="RU004404"/>
    </source>
</evidence>
<dbReference type="InterPro" id="IPR004447">
    <property type="entry name" value="Peptidase_S41A"/>
</dbReference>
<dbReference type="InterPro" id="IPR036365">
    <property type="entry name" value="PGBD-like_sf"/>
</dbReference>
<dbReference type="PROSITE" id="PS50106">
    <property type="entry name" value="PDZ"/>
    <property type="match status" value="1"/>
</dbReference>
<dbReference type="CDD" id="cd06782">
    <property type="entry name" value="cpPDZ_CPP-like"/>
    <property type="match status" value="1"/>
</dbReference>
<keyword evidence="2 5" id="KW-0645">Protease</keyword>
<dbReference type="Pfam" id="PF22694">
    <property type="entry name" value="CtpB_N-like"/>
    <property type="match status" value="1"/>
</dbReference>
<evidence type="ECO:0000256" key="1">
    <source>
        <dbReference type="ARBA" id="ARBA00009179"/>
    </source>
</evidence>
<keyword evidence="6" id="KW-0812">Transmembrane</keyword>
<gene>
    <name evidence="8" type="ORF">IRY55_03155</name>
</gene>
<dbReference type="GO" id="GO:0030288">
    <property type="term" value="C:outer membrane-bounded periplasmic space"/>
    <property type="evidence" value="ECO:0007669"/>
    <property type="project" value="TreeGrafter"/>
</dbReference>
<dbReference type="Pfam" id="PF01471">
    <property type="entry name" value="PG_binding_1"/>
    <property type="match status" value="1"/>
</dbReference>
<dbReference type="Gene3D" id="3.30.750.44">
    <property type="match status" value="1"/>
</dbReference>
<dbReference type="Gene3D" id="2.30.42.10">
    <property type="match status" value="1"/>
</dbReference>
<evidence type="ECO:0000256" key="3">
    <source>
        <dbReference type="ARBA" id="ARBA00022801"/>
    </source>
</evidence>
<dbReference type="GO" id="GO:0006508">
    <property type="term" value="P:proteolysis"/>
    <property type="evidence" value="ECO:0007669"/>
    <property type="project" value="UniProtKB-KW"/>
</dbReference>
<dbReference type="RefSeq" id="WP_194561794.1">
    <property type="nucleotide sequence ID" value="NZ_JADKPV010000001.1"/>
</dbReference>
<dbReference type="Pfam" id="PF03572">
    <property type="entry name" value="Peptidase_S41"/>
    <property type="match status" value="1"/>
</dbReference>
<dbReference type="PANTHER" id="PTHR32060:SF30">
    <property type="entry name" value="CARBOXY-TERMINAL PROCESSING PROTEASE CTPA"/>
    <property type="match status" value="1"/>
</dbReference>
<dbReference type="PANTHER" id="PTHR32060">
    <property type="entry name" value="TAIL-SPECIFIC PROTEASE"/>
    <property type="match status" value="1"/>
</dbReference>
<dbReference type="InterPro" id="IPR029045">
    <property type="entry name" value="ClpP/crotonase-like_dom_sf"/>
</dbReference>
<dbReference type="NCBIfam" id="TIGR00225">
    <property type="entry name" value="prc"/>
    <property type="match status" value="1"/>
</dbReference>
<dbReference type="SUPFAM" id="SSF50156">
    <property type="entry name" value="PDZ domain-like"/>
    <property type="match status" value="1"/>
</dbReference>
<reference evidence="8" key="1">
    <citation type="submission" date="2020-11" db="EMBL/GenBank/DDBJ databases">
        <title>Multidrug resistant novel bacterium Savagea serpentis sp. nov., isolated from the scats of a vine snake (Ahaetulla nasuta).</title>
        <authorList>
            <person name="Venkata Ramana V."/>
            <person name="Vikas Patil S."/>
            <person name="Yogita Lugani V."/>
        </authorList>
    </citation>
    <scope>NUCLEOTIDE SEQUENCE</scope>
    <source>
        <strain evidence="8">SN6</strain>
    </source>
</reference>
<name>A0A8J7KDR3_9BACL</name>
<dbReference type="AlphaFoldDB" id="A0A8J7KDR3"/>
<feature type="domain" description="PDZ" evidence="7">
    <location>
        <begin position="112"/>
        <end position="180"/>
    </location>
</feature>
<dbReference type="InterPro" id="IPR002477">
    <property type="entry name" value="Peptidoglycan-bd-like"/>
</dbReference>
<keyword evidence="9" id="KW-1185">Reference proteome</keyword>